<proteinExistence type="predicted"/>
<dbReference type="Proteomes" id="UP000585474">
    <property type="component" value="Unassembled WGS sequence"/>
</dbReference>
<dbReference type="Gene3D" id="3.10.10.10">
    <property type="entry name" value="HIV Type 1 Reverse Transcriptase, subunit A, domain 1"/>
    <property type="match status" value="1"/>
</dbReference>
<feature type="region of interest" description="Disordered" evidence="1">
    <location>
        <begin position="159"/>
        <end position="190"/>
    </location>
</feature>
<keyword evidence="3" id="KW-1185">Reference proteome</keyword>
<evidence type="ECO:0000313" key="2">
    <source>
        <dbReference type="EMBL" id="GFZ19911.1"/>
    </source>
</evidence>
<organism evidence="2 3">
    <name type="scientific">Actinidia rufa</name>
    <dbReference type="NCBI Taxonomy" id="165716"/>
    <lineage>
        <taxon>Eukaryota</taxon>
        <taxon>Viridiplantae</taxon>
        <taxon>Streptophyta</taxon>
        <taxon>Embryophyta</taxon>
        <taxon>Tracheophyta</taxon>
        <taxon>Spermatophyta</taxon>
        <taxon>Magnoliopsida</taxon>
        <taxon>eudicotyledons</taxon>
        <taxon>Gunneridae</taxon>
        <taxon>Pentapetalae</taxon>
        <taxon>asterids</taxon>
        <taxon>Ericales</taxon>
        <taxon>Actinidiaceae</taxon>
        <taxon>Actinidia</taxon>
    </lineage>
</organism>
<dbReference type="EMBL" id="BJWL01000028">
    <property type="protein sequence ID" value="GFZ19911.1"/>
    <property type="molecule type" value="Genomic_DNA"/>
</dbReference>
<evidence type="ECO:0000256" key="1">
    <source>
        <dbReference type="SAM" id="MobiDB-lite"/>
    </source>
</evidence>
<sequence>MAMKEVQLIDEEHEVLKDVGRTRERTEIIQFLTANIEVFAWTPCKMPGIEPSFIKHEFNILPDARPVKQRGRRSTSEHVDVVIEEMEKLKETSEITKVLYPSWLSNTIVVLANFVVKFLPKAVSPEQGCLMSTHRGEESSEAVSSVIQSIPVDKEVIQEPPQHLETTASSEIFDVPEVIEESPQIDPTSA</sequence>
<evidence type="ECO:0000313" key="3">
    <source>
        <dbReference type="Proteomes" id="UP000585474"/>
    </source>
</evidence>
<name>A0A7J0HAC3_9ERIC</name>
<protein>
    <submittedName>
        <fullName evidence="2">Uncharacterized protein</fullName>
    </submittedName>
</protein>
<accession>A0A7J0HAC3</accession>
<dbReference type="AlphaFoldDB" id="A0A7J0HAC3"/>
<comment type="caution">
    <text evidence="2">The sequence shown here is derived from an EMBL/GenBank/DDBJ whole genome shotgun (WGS) entry which is preliminary data.</text>
</comment>
<gene>
    <name evidence="2" type="ORF">Acr_28g0006160</name>
</gene>
<reference evidence="2 3" key="1">
    <citation type="submission" date="2019-07" db="EMBL/GenBank/DDBJ databases">
        <title>De Novo Assembly of kiwifruit Actinidia rufa.</title>
        <authorList>
            <person name="Sugita-Konishi S."/>
            <person name="Sato K."/>
            <person name="Mori E."/>
            <person name="Abe Y."/>
            <person name="Kisaki G."/>
            <person name="Hamano K."/>
            <person name="Suezawa K."/>
            <person name="Otani M."/>
            <person name="Fukuda T."/>
            <person name="Manabe T."/>
            <person name="Gomi K."/>
            <person name="Tabuchi M."/>
            <person name="Akimitsu K."/>
            <person name="Kataoka I."/>
        </authorList>
    </citation>
    <scope>NUCLEOTIDE SEQUENCE [LARGE SCALE GENOMIC DNA]</scope>
    <source>
        <strain evidence="3">cv. Fuchu</strain>
    </source>
</reference>
<dbReference type="OrthoDB" id="1928766at2759"/>